<dbReference type="EMBL" id="AEYE02000029">
    <property type="protein sequence ID" value="EPE95728.1"/>
    <property type="molecule type" value="Genomic_DNA"/>
</dbReference>
<proteinExistence type="predicted"/>
<gene>
    <name evidence="1" type="ORF">RGCCGE502_22800</name>
</gene>
<name>S3I8Q6_9HYPH</name>
<dbReference type="STRING" id="990285.RGCCGE502_22800"/>
<dbReference type="Proteomes" id="UP000014411">
    <property type="component" value="Unassembled WGS sequence"/>
</dbReference>
<evidence type="ECO:0000313" key="1">
    <source>
        <dbReference type="EMBL" id="EPE95728.1"/>
    </source>
</evidence>
<dbReference type="HOGENOM" id="CLU_181496_0_0_5"/>
<reference evidence="1 2" key="1">
    <citation type="journal article" date="2012" name="J. Bacteriol.">
        <title>Genome sequence of Rhizobium grahamii CCGE502, a broad-host-range symbiont with low nodulation competitiveness in Phaseolus vulgaris.</title>
        <authorList>
            <person name="Althabegoiti M.J."/>
            <person name="Lozano L."/>
            <person name="Torres-Tejerizo G."/>
            <person name="Ormeno-Orrillo E."/>
            <person name="Rogel M.A."/>
            <person name="Gonzalez V."/>
            <person name="Martinez-Romero E."/>
        </authorList>
    </citation>
    <scope>NUCLEOTIDE SEQUENCE [LARGE SCALE GENOMIC DNA]</scope>
    <source>
        <strain evidence="1 2">CCGE 502</strain>
    </source>
</reference>
<evidence type="ECO:0000313" key="2">
    <source>
        <dbReference type="Proteomes" id="UP000014411"/>
    </source>
</evidence>
<accession>S3I8Q6</accession>
<dbReference type="eggNOG" id="ENOG50302DX">
    <property type="taxonomic scope" value="Bacteria"/>
</dbReference>
<comment type="caution">
    <text evidence="1">The sequence shown here is derived from an EMBL/GenBank/DDBJ whole genome shotgun (WGS) entry which is preliminary data.</text>
</comment>
<dbReference type="AlphaFoldDB" id="S3I8Q6"/>
<keyword evidence="2" id="KW-1185">Reference proteome</keyword>
<dbReference type="RefSeq" id="WP_016556510.1">
    <property type="nucleotide sequence ID" value="NZ_AEYE02000029.1"/>
</dbReference>
<organism evidence="1 2">
    <name type="scientific">Rhizobium grahamii CCGE 502</name>
    <dbReference type="NCBI Taxonomy" id="990285"/>
    <lineage>
        <taxon>Bacteria</taxon>
        <taxon>Pseudomonadati</taxon>
        <taxon>Pseudomonadota</taxon>
        <taxon>Alphaproteobacteria</taxon>
        <taxon>Hyphomicrobiales</taxon>
        <taxon>Rhizobiaceae</taxon>
        <taxon>Rhizobium/Agrobacterium group</taxon>
        <taxon>Rhizobium</taxon>
    </lineage>
</organism>
<sequence length="99" mass="10936">MSDMLPLVDILADAGTDAERADWLFRCPYWVINREHMNIREILRQAGLHAGVAYLDAMLSLTSARRLPDGSIPQTIVMPVHIAAHDLREAARGGATEAQ</sequence>
<protein>
    <submittedName>
        <fullName evidence="1">Uncharacterized protein</fullName>
    </submittedName>
</protein>